<dbReference type="PANTHER" id="PTHR10742:SF410">
    <property type="entry name" value="LYSINE-SPECIFIC HISTONE DEMETHYLASE 2"/>
    <property type="match status" value="1"/>
</dbReference>
<dbReference type="SUPFAM" id="SSF54373">
    <property type="entry name" value="FAD-linked reductases, C-terminal domain"/>
    <property type="match status" value="1"/>
</dbReference>
<proteinExistence type="inferred from homology"/>
<dbReference type="EMBL" id="JACHIP010000002">
    <property type="protein sequence ID" value="MBB5057353.1"/>
    <property type="molecule type" value="Genomic_DNA"/>
</dbReference>
<gene>
    <name evidence="8" type="ORF">HDF16_002038</name>
</gene>
<comment type="similarity">
    <text evidence="2">Belongs to the tryptophan 2-monooxygenase family.</text>
</comment>
<dbReference type="Proteomes" id="UP000540989">
    <property type="component" value="Unassembled WGS sequence"/>
</dbReference>
<dbReference type="InterPro" id="IPR006311">
    <property type="entry name" value="TAT_signal"/>
</dbReference>
<dbReference type="GO" id="GO:0050361">
    <property type="term" value="F:tryptophan 2-monooxygenase activity"/>
    <property type="evidence" value="ECO:0007669"/>
    <property type="project" value="UniProtKB-EC"/>
</dbReference>
<evidence type="ECO:0000256" key="1">
    <source>
        <dbReference type="ARBA" id="ARBA00004814"/>
    </source>
</evidence>
<dbReference type="Gene3D" id="3.90.660.10">
    <property type="match status" value="1"/>
</dbReference>
<comment type="caution">
    <text evidence="8">The sequence shown here is derived from an EMBL/GenBank/DDBJ whole genome shotgun (WGS) entry which is preliminary data.</text>
</comment>
<dbReference type="GO" id="GO:0009851">
    <property type="term" value="P:auxin biosynthetic process"/>
    <property type="evidence" value="ECO:0007669"/>
    <property type="project" value="UniProtKB-KW"/>
</dbReference>
<dbReference type="InterPro" id="IPR036188">
    <property type="entry name" value="FAD/NAD-bd_sf"/>
</dbReference>
<evidence type="ECO:0000256" key="2">
    <source>
        <dbReference type="ARBA" id="ARBA00005833"/>
    </source>
</evidence>
<accession>A0A7W7ZCK5</accession>
<organism evidence="8 9">
    <name type="scientific">Granulicella aggregans</name>
    <dbReference type="NCBI Taxonomy" id="474949"/>
    <lineage>
        <taxon>Bacteria</taxon>
        <taxon>Pseudomonadati</taxon>
        <taxon>Acidobacteriota</taxon>
        <taxon>Terriglobia</taxon>
        <taxon>Terriglobales</taxon>
        <taxon>Acidobacteriaceae</taxon>
        <taxon>Granulicella</taxon>
    </lineage>
</organism>
<keyword evidence="5" id="KW-0073">Auxin biosynthesis</keyword>
<dbReference type="InterPro" id="IPR002937">
    <property type="entry name" value="Amino_oxidase"/>
</dbReference>
<evidence type="ECO:0000256" key="6">
    <source>
        <dbReference type="ARBA" id="ARBA00047321"/>
    </source>
</evidence>
<comment type="catalytic activity">
    <reaction evidence="6">
        <text>L-tryptophan + O2 = indole-3-acetamide + CO2 + H2O</text>
        <dbReference type="Rhea" id="RHEA:16165"/>
        <dbReference type="ChEBI" id="CHEBI:15377"/>
        <dbReference type="ChEBI" id="CHEBI:15379"/>
        <dbReference type="ChEBI" id="CHEBI:16031"/>
        <dbReference type="ChEBI" id="CHEBI:16526"/>
        <dbReference type="ChEBI" id="CHEBI:57912"/>
        <dbReference type="EC" id="1.13.12.3"/>
    </reaction>
</comment>
<evidence type="ECO:0000256" key="4">
    <source>
        <dbReference type="ARBA" id="ARBA00017871"/>
    </source>
</evidence>
<dbReference type="AlphaFoldDB" id="A0A7W7ZCK5"/>
<dbReference type="PANTHER" id="PTHR10742">
    <property type="entry name" value="FLAVIN MONOAMINE OXIDASE"/>
    <property type="match status" value="1"/>
</dbReference>
<reference evidence="8 9" key="1">
    <citation type="submission" date="2020-08" db="EMBL/GenBank/DDBJ databases">
        <title>Genomic Encyclopedia of Type Strains, Phase IV (KMG-V): Genome sequencing to study the core and pangenomes of soil and plant-associated prokaryotes.</title>
        <authorList>
            <person name="Whitman W."/>
        </authorList>
    </citation>
    <scope>NUCLEOTIDE SEQUENCE [LARGE SCALE GENOMIC DNA]</scope>
    <source>
        <strain evidence="8 9">M8UP14</strain>
    </source>
</reference>
<evidence type="ECO:0000259" key="7">
    <source>
        <dbReference type="Pfam" id="PF01593"/>
    </source>
</evidence>
<protein>
    <recommendedName>
        <fullName evidence="4">Tryptophan 2-monooxygenase</fullName>
        <ecNumber evidence="3">1.13.12.3</ecNumber>
    </recommendedName>
</protein>
<evidence type="ECO:0000313" key="8">
    <source>
        <dbReference type="EMBL" id="MBB5057353.1"/>
    </source>
</evidence>
<feature type="domain" description="Amine oxidase" evidence="7">
    <location>
        <begin position="59"/>
        <end position="523"/>
    </location>
</feature>
<sequence length="530" mass="56758">MSLTRRVFLQRVAQIGGYSAAFSAMHALGLTPASGASPLPELAADFGKGKKVVILGAGIAGLTSALELMKAGFECTILEARDRPGGRSWSVRDGSTVEFIDGTKQACSWSDGGYLNAGPARIPSIHTHLLDYCQKLGVPLEVEVNFSRSALMQSPKINGGKPVLERQVVHDTRGYIAELLSKAVNKHALDEDLTAAEQAQMLEFLAGFGDLDDGKYTGTSRAGYVSNRGAGPHKSTLNKPLALKELLAADFSKGEFYEEQIDWQATMFQPVGGMDRIPYGFAKALPEGMIQYSSPVTEIKTASNGVTVAYTQGGATKTVSGDFCICTMPIPVLAKTKNNFSAATQAAFSGMPMTALYKVAWESPRFWETENRIYGGISFLKDAVDLVWYPSAKMFAPTGVLVAGFNSEREDVGGLGMGGTNTFKPTAFGALPTMEAKFAASRQAVETLHPGKGQLLTKPIYIQWSNIPYSIGCFANNHLKSSDPAYAQLEAAEGRTYFAGDHLSHLVGWQEGAVLSAHHAIERIAAGMKG</sequence>
<dbReference type="InterPro" id="IPR050281">
    <property type="entry name" value="Flavin_monoamine_oxidase"/>
</dbReference>
<evidence type="ECO:0000313" key="9">
    <source>
        <dbReference type="Proteomes" id="UP000540989"/>
    </source>
</evidence>
<dbReference type="PROSITE" id="PS51318">
    <property type="entry name" value="TAT"/>
    <property type="match status" value="1"/>
</dbReference>
<comment type="pathway">
    <text evidence="1">Plant hormone metabolism; auxin biosynthesis.</text>
</comment>
<evidence type="ECO:0000256" key="3">
    <source>
        <dbReference type="ARBA" id="ARBA00012535"/>
    </source>
</evidence>
<keyword evidence="8" id="KW-0560">Oxidoreductase</keyword>
<keyword evidence="9" id="KW-1185">Reference proteome</keyword>
<dbReference type="Gene3D" id="1.20.1440.240">
    <property type="match status" value="1"/>
</dbReference>
<name>A0A7W7ZCK5_9BACT</name>
<dbReference type="Pfam" id="PF01593">
    <property type="entry name" value="Amino_oxidase"/>
    <property type="match status" value="1"/>
</dbReference>
<evidence type="ECO:0000256" key="5">
    <source>
        <dbReference type="ARBA" id="ARBA00023070"/>
    </source>
</evidence>
<dbReference type="Gene3D" id="3.50.50.60">
    <property type="entry name" value="FAD/NAD(P)-binding domain"/>
    <property type="match status" value="1"/>
</dbReference>
<dbReference type="SUPFAM" id="SSF51905">
    <property type="entry name" value="FAD/NAD(P)-binding domain"/>
    <property type="match status" value="1"/>
</dbReference>
<dbReference type="EC" id="1.13.12.3" evidence="3"/>
<dbReference type="RefSeq" id="WP_184216012.1">
    <property type="nucleotide sequence ID" value="NZ_JACHIP010000002.1"/>
</dbReference>